<dbReference type="RefSeq" id="WP_212643726.1">
    <property type="nucleotide sequence ID" value="NZ_CP074132.1"/>
</dbReference>
<dbReference type="InterPro" id="IPR022742">
    <property type="entry name" value="Hydrolase_4"/>
</dbReference>
<evidence type="ECO:0000259" key="1">
    <source>
        <dbReference type="Pfam" id="PF08386"/>
    </source>
</evidence>
<proteinExistence type="predicted"/>
<dbReference type="InterPro" id="IPR029058">
    <property type="entry name" value="AB_hydrolase_fold"/>
</dbReference>
<dbReference type="Pfam" id="PF08386">
    <property type="entry name" value="Abhydrolase_4"/>
    <property type="match status" value="1"/>
</dbReference>
<accession>A0ABX8C9M4</accession>
<dbReference type="EMBL" id="CP074132">
    <property type="protein sequence ID" value="QUX31023.1"/>
    <property type="molecule type" value="Genomic_DNA"/>
</dbReference>
<keyword evidence="4" id="KW-1185">Reference proteome</keyword>
<dbReference type="Pfam" id="PF12146">
    <property type="entry name" value="Hydrolase_4"/>
    <property type="match status" value="1"/>
</dbReference>
<evidence type="ECO:0000259" key="2">
    <source>
        <dbReference type="Pfam" id="PF12146"/>
    </source>
</evidence>
<feature type="domain" description="Peptidase S33 tripeptidyl aminopeptidase-like C-terminal" evidence="1">
    <location>
        <begin position="218"/>
        <end position="284"/>
    </location>
</feature>
<feature type="domain" description="Serine aminopeptidase S33" evidence="2">
    <location>
        <begin position="74"/>
        <end position="171"/>
    </location>
</feature>
<dbReference type="GO" id="GO:0016787">
    <property type="term" value="F:hydrolase activity"/>
    <property type="evidence" value="ECO:0007669"/>
    <property type="project" value="UniProtKB-KW"/>
</dbReference>
<evidence type="ECO:0000313" key="3">
    <source>
        <dbReference type="EMBL" id="QUX31023.1"/>
    </source>
</evidence>
<dbReference type="SUPFAM" id="SSF53474">
    <property type="entry name" value="alpha/beta-Hydrolases"/>
    <property type="match status" value="1"/>
</dbReference>
<organism evidence="3 4">
    <name type="scientific">Nocardiopsis akebiae</name>
    <dbReference type="NCBI Taxonomy" id="2831968"/>
    <lineage>
        <taxon>Bacteria</taxon>
        <taxon>Bacillati</taxon>
        <taxon>Actinomycetota</taxon>
        <taxon>Actinomycetes</taxon>
        <taxon>Streptosporangiales</taxon>
        <taxon>Nocardiopsidaceae</taxon>
        <taxon>Nocardiopsis</taxon>
    </lineage>
</organism>
<evidence type="ECO:0000313" key="4">
    <source>
        <dbReference type="Proteomes" id="UP000678016"/>
    </source>
</evidence>
<dbReference type="Proteomes" id="UP000678016">
    <property type="component" value="Chromosome"/>
</dbReference>
<sequence length="296" mass="30931">MNTTRLVGAVLNAAAVPAPRLTGRLLRGLWSHAGRPRPVAAADLDLHERARVHTLRVRGWDVAAYSWGDGALPVLLVHGWRSRASRFAPLVRRLLDLGYSPVSWDAPGHGATPGPVGTVLDAREIMGLLQSRHGRFAAVVAHSLGAPFAVHALREGVEADRAVLVAGVSDFAFTVHAFAAALGLGPRAAAALRRAVEGHHFEGDPTVWSRFSVGEGAALAQPLLLLHDEHDTVVPTAQSHLTLAAHHGRARLVTTSGLGHSALLRDPAVLDAVTGFVRGSGQPALGDGEVPGAVGA</sequence>
<protein>
    <submittedName>
        <fullName evidence="3">Alpha/beta hydrolase</fullName>
    </submittedName>
</protein>
<name>A0ABX8C9M4_9ACTN</name>
<dbReference type="InterPro" id="IPR013595">
    <property type="entry name" value="Pept_S33_TAP-like_C"/>
</dbReference>
<gene>
    <name evidence="3" type="ORF">KGD83_11315</name>
</gene>
<dbReference type="Gene3D" id="3.40.50.1820">
    <property type="entry name" value="alpha/beta hydrolase"/>
    <property type="match status" value="1"/>
</dbReference>
<keyword evidence="3" id="KW-0378">Hydrolase</keyword>
<reference evidence="4" key="1">
    <citation type="submission" date="2021-05" db="EMBL/GenBank/DDBJ databases">
        <title>Direct Submission.</title>
        <authorList>
            <person name="Li K."/>
            <person name="Gao J."/>
        </authorList>
    </citation>
    <scope>NUCLEOTIDE SEQUENCE [LARGE SCALE GENOMIC DNA]</scope>
    <source>
        <strain evidence="4">HDS12</strain>
    </source>
</reference>